<accession>W9XCI0</accession>
<dbReference type="OrthoDB" id="4540686at2759"/>
<dbReference type="eggNOG" id="ENOG502RHAD">
    <property type="taxonomic scope" value="Eukaryota"/>
</dbReference>
<keyword evidence="5" id="KW-1185">Reference proteome</keyword>
<dbReference type="HOGENOM" id="CLU_006329_2_2_1"/>
<dbReference type="AlphaFoldDB" id="W9XCI0"/>
<dbReference type="GO" id="GO:0006351">
    <property type="term" value="P:DNA-templated transcription"/>
    <property type="evidence" value="ECO:0007669"/>
    <property type="project" value="InterPro"/>
</dbReference>
<dbReference type="EMBL" id="AMGX01000002">
    <property type="protein sequence ID" value="EXJ74646.1"/>
    <property type="molecule type" value="Genomic_DNA"/>
</dbReference>
<dbReference type="SMART" id="SM00906">
    <property type="entry name" value="Fungal_trans"/>
    <property type="match status" value="1"/>
</dbReference>
<evidence type="ECO:0000256" key="1">
    <source>
        <dbReference type="ARBA" id="ARBA00023242"/>
    </source>
</evidence>
<dbReference type="InterPro" id="IPR052761">
    <property type="entry name" value="Fungal_Detox/Toxin_TFs"/>
</dbReference>
<evidence type="ECO:0000256" key="2">
    <source>
        <dbReference type="SAM" id="MobiDB-lite"/>
    </source>
</evidence>
<sequence>MISASFLPFTERSPTQVSRTPRLVRNHEPNTNSTSTNLPSYIRPIPANIDAVDLAYLTRKSAFDLPSESTRDELLKSYFEFANPFMPLFDRENFLSGIRDPKRKEGDLNNEPRLSILVAQALFFVGSAFVDMDIIYAMGFESRQAARTYLYQRATLLYDFKVEPNPATILQALLLLTYWVEMDDQRGPWHWIHAAISHAQTMDLYGKIVKSSGNNSEIKTLRRLWWCCFMRETIIAVGIRCSTLLRIDEYDITPLNLDDFDFASSQEDQSCGATEKDRILATMTIEMVKLCSCINRSLSARYTTTVICRANTLRSQISEPLTPQGVMTFETKVCATHLSGWLHDLREEARWTRKDEELSTVSDPSLTLHRILLQMTYFTAVNDLYRSQVYPSAEERYLARGINDMVRQQYRKILFRAAERTAALAETVSRHKLTRYMPSSSISVLLPCIVVHVLQIRECPEIAGNKPIQGLICCLRLMEALEEKYSCAKRAMNFLEPGLDAIRRTSPVEFDKDRTHDAELLPRSDPNSSASPYPSENLQEIYDQRAIIQPEATVGQLEKSNDEISASRTIQPNGEIGAGGVSTQLTERVDNSDVNVRQTSMPFQIMDQGSSGTDNHIVCGESFNQAFALSASSFSGCIDESSFLNEAGEGFAEEEDGSVPWIRWLELGDDTLML</sequence>
<feature type="region of interest" description="Disordered" evidence="2">
    <location>
        <begin position="1"/>
        <end position="20"/>
    </location>
</feature>
<organism evidence="4 5">
    <name type="scientific">Cladophialophora psammophila CBS 110553</name>
    <dbReference type="NCBI Taxonomy" id="1182543"/>
    <lineage>
        <taxon>Eukaryota</taxon>
        <taxon>Fungi</taxon>
        <taxon>Dikarya</taxon>
        <taxon>Ascomycota</taxon>
        <taxon>Pezizomycotina</taxon>
        <taxon>Eurotiomycetes</taxon>
        <taxon>Chaetothyriomycetidae</taxon>
        <taxon>Chaetothyriales</taxon>
        <taxon>Herpotrichiellaceae</taxon>
        <taxon>Cladophialophora</taxon>
    </lineage>
</organism>
<evidence type="ECO:0000259" key="3">
    <source>
        <dbReference type="SMART" id="SM00906"/>
    </source>
</evidence>
<proteinExistence type="predicted"/>
<evidence type="ECO:0000313" key="4">
    <source>
        <dbReference type="EMBL" id="EXJ74646.1"/>
    </source>
</evidence>
<dbReference type="InterPro" id="IPR007219">
    <property type="entry name" value="XnlR_reg_dom"/>
</dbReference>
<feature type="compositionally biased region" description="Polar residues" evidence="2">
    <location>
        <begin position="525"/>
        <end position="535"/>
    </location>
</feature>
<protein>
    <recommendedName>
        <fullName evidence="3">Xylanolytic transcriptional activator regulatory domain-containing protein</fullName>
    </recommendedName>
</protein>
<dbReference type="GeneID" id="19186075"/>
<dbReference type="Pfam" id="PF04082">
    <property type="entry name" value="Fungal_trans"/>
    <property type="match status" value="1"/>
</dbReference>
<dbReference type="GO" id="GO:0003677">
    <property type="term" value="F:DNA binding"/>
    <property type="evidence" value="ECO:0007669"/>
    <property type="project" value="InterPro"/>
</dbReference>
<dbReference type="RefSeq" id="XP_007740148.1">
    <property type="nucleotide sequence ID" value="XM_007741958.1"/>
</dbReference>
<reference evidence="4 5" key="1">
    <citation type="submission" date="2013-03" db="EMBL/GenBank/DDBJ databases">
        <title>The Genome Sequence of Cladophialophora psammophila CBS 110553.</title>
        <authorList>
            <consortium name="The Broad Institute Genomics Platform"/>
            <person name="Cuomo C."/>
            <person name="de Hoog S."/>
            <person name="Gorbushina A."/>
            <person name="Walker B."/>
            <person name="Young S.K."/>
            <person name="Zeng Q."/>
            <person name="Gargeya S."/>
            <person name="Fitzgerald M."/>
            <person name="Haas B."/>
            <person name="Abouelleil A."/>
            <person name="Allen A.W."/>
            <person name="Alvarado L."/>
            <person name="Arachchi H.M."/>
            <person name="Berlin A.M."/>
            <person name="Chapman S.B."/>
            <person name="Gainer-Dewar J."/>
            <person name="Goldberg J."/>
            <person name="Griggs A."/>
            <person name="Gujja S."/>
            <person name="Hansen M."/>
            <person name="Howarth C."/>
            <person name="Imamovic A."/>
            <person name="Ireland A."/>
            <person name="Larimer J."/>
            <person name="McCowan C."/>
            <person name="Murphy C."/>
            <person name="Pearson M."/>
            <person name="Poon T.W."/>
            <person name="Priest M."/>
            <person name="Roberts A."/>
            <person name="Saif S."/>
            <person name="Shea T."/>
            <person name="Sisk P."/>
            <person name="Sykes S."/>
            <person name="Wortman J."/>
            <person name="Nusbaum C."/>
            <person name="Birren B."/>
        </authorList>
    </citation>
    <scope>NUCLEOTIDE SEQUENCE [LARGE SCALE GENOMIC DNA]</scope>
    <source>
        <strain evidence="4 5">CBS 110553</strain>
    </source>
</reference>
<dbReference type="CDD" id="cd12148">
    <property type="entry name" value="fungal_TF_MHR"/>
    <property type="match status" value="1"/>
</dbReference>
<gene>
    <name evidence="4" type="ORF">A1O5_01339</name>
</gene>
<keyword evidence="1" id="KW-0539">Nucleus</keyword>
<evidence type="ECO:0000313" key="5">
    <source>
        <dbReference type="Proteomes" id="UP000019471"/>
    </source>
</evidence>
<feature type="region of interest" description="Disordered" evidence="2">
    <location>
        <begin position="506"/>
        <end position="535"/>
    </location>
</feature>
<name>W9XCI0_9EURO</name>
<dbReference type="GO" id="GO:0008270">
    <property type="term" value="F:zinc ion binding"/>
    <property type="evidence" value="ECO:0007669"/>
    <property type="project" value="InterPro"/>
</dbReference>
<feature type="compositionally biased region" description="Basic and acidic residues" evidence="2">
    <location>
        <begin position="509"/>
        <end position="522"/>
    </location>
</feature>
<comment type="caution">
    <text evidence="4">The sequence shown here is derived from an EMBL/GenBank/DDBJ whole genome shotgun (WGS) entry which is preliminary data.</text>
</comment>
<dbReference type="PANTHER" id="PTHR47425:SF2">
    <property type="entry name" value="FARB-RELATED"/>
    <property type="match status" value="1"/>
</dbReference>
<dbReference type="PANTHER" id="PTHR47425">
    <property type="entry name" value="FARB-RELATED"/>
    <property type="match status" value="1"/>
</dbReference>
<dbReference type="STRING" id="1182543.W9XCI0"/>
<dbReference type="Proteomes" id="UP000019471">
    <property type="component" value="Unassembled WGS sequence"/>
</dbReference>
<feature type="domain" description="Xylanolytic transcriptional activator regulatory" evidence="3">
    <location>
        <begin position="188"/>
        <end position="260"/>
    </location>
</feature>